<dbReference type="PATRIC" id="fig|237368.3.peg.668"/>
<dbReference type="PANTHER" id="PTHR30217:SF10">
    <property type="entry name" value="23S RRNA 5-HYDROXYCYTIDINE C2501 SYNTHASE"/>
    <property type="match status" value="1"/>
</dbReference>
<dbReference type="EC" id="3.4.24.3" evidence="1"/>
<dbReference type="eggNOG" id="COG0826">
    <property type="taxonomic scope" value="Bacteria"/>
</dbReference>
<dbReference type="AlphaFoldDB" id="A0A0B0ER01"/>
<comment type="caution">
    <text evidence="1">The sequence shown here is derived from an EMBL/GenBank/DDBJ whole genome shotgun (WGS) entry which is preliminary data.</text>
</comment>
<name>A0A0B0ER01_9BACT</name>
<dbReference type="EMBL" id="JRYO01000046">
    <property type="protein sequence ID" value="KHE93573.1"/>
    <property type="molecule type" value="Genomic_DNA"/>
</dbReference>
<protein>
    <submittedName>
        <fullName evidence="1">Peptidase family U32</fullName>
        <ecNumber evidence="1">3.4.24.3</ecNumber>
    </submittedName>
</protein>
<dbReference type="InterPro" id="IPR001539">
    <property type="entry name" value="Peptidase_U32"/>
</dbReference>
<dbReference type="Proteomes" id="UP000030652">
    <property type="component" value="Unassembled WGS sequence"/>
</dbReference>
<keyword evidence="1" id="KW-0378">Hydrolase</keyword>
<reference evidence="1 2" key="1">
    <citation type="submission" date="2014-10" db="EMBL/GenBank/DDBJ databases">
        <title>Draft genome of anammox bacterium scalindua brodae, obtained using differential coverage binning of sequence data from two enrichment reactors.</title>
        <authorList>
            <person name="Speth D.R."/>
            <person name="Russ L."/>
            <person name="Kartal B."/>
            <person name="Op den Camp H.J."/>
            <person name="Dutilh B.E."/>
            <person name="Jetten M.S."/>
        </authorList>
    </citation>
    <scope>NUCLEOTIDE SEQUENCE [LARGE SCALE GENOMIC DNA]</scope>
    <source>
        <strain evidence="1">RU1</strain>
    </source>
</reference>
<dbReference type="GO" id="GO:0004222">
    <property type="term" value="F:metalloendopeptidase activity"/>
    <property type="evidence" value="ECO:0007669"/>
    <property type="project" value="UniProtKB-EC"/>
</dbReference>
<gene>
    <name evidence="1" type="ORF">SCABRO_00615</name>
</gene>
<evidence type="ECO:0000313" key="2">
    <source>
        <dbReference type="Proteomes" id="UP000030652"/>
    </source>
</evidence>
<accession>A0A0B0ER01</accession>
<dbReference type="PANTHER" id="PTHR30217">
    <property type="entry name" value="PEPTIDASE U32 FAMILY"/>
    <property type="match status" value="1"/>
</dbReference>
<dbReference type="Pfam" id="PF01136">
    <property type="entry name" value="Peptidase_U32"/>
    <property type="match status" value="2"/>
</dbReference>
<proteinExistence type="predicted"/>
<evidence type="ECO:0000313" key="1">
    <source>
        <dbReference type="EMBL" id="KHE93573.1"/>
    </source>
</evidence>
<organism evidence="1 2">
    <name type="scientific">Candidatus Scalindua brodae</name>
    <dbReference type="NCBI Taxonomy" id="237368"/>
    <lineage>
        <taxon>Bacteria</taxon>
        <taxon>Pseudomonadati</taxon>
        <taxon>Planctomycetota</taxon>
        <taxon>Candidatus Brocadiia</taxon>
        <taxon>Candidatus Brocadiales</taxon>
        <taxon>Candidatus Scalinduaceae</taxon>
        <taxon>Candidatus Scalindua</taxon>
    </lineage>
</organism>
<sequence length="669" mass="75819">MKLSQTKVELLAPAGKWDVLVAVIDAGADAVYIAGKRFNMRMHRSDFNFTDEQLALAVEYAHERNVKIYATVNNLISDAEMGDLYDYLKYLQDIKVDAIIVHDLGAINLVNEMKLHIPMHASTMMNVHSVEMATELKELGVSRIITSRDIVLYQVKEIGEKADIETEYFVHGDMCVSQSGQCHSSGVIFGKSANRGECMKPCRWKYSIVESKSGEEIGDLPDGYLLAMKDMCMFQHIPELIQAGVSSFKIEGRMRHEDFLRSIVTLYRKAIDDYLRSPFTYWHKIEDFEKMYKERVRDFTTSVAFSHATSNVFDYTGNKEPLFLSRGAVEKTLSPEDLDENPFETDNGNPENKKFLAVKVSTINAVKKSLNAGADYVYLGAEVSPVRGEGWTKEDLQDAVKMAHDMGRKIVYGTPRICTSRELSEIEWLFDIGTRTGVDGVLVHNLGALHCAKQFDLDIFADFSFNILNTDSIKMLKKSGVKRVTSSIESSFNDLYKLARHSIIPVECIVHGSLPGMLLEHCLPAMLVTKTNAKSGCRLPCRYINYALKDEKGEIRTIEVDQYCRNHIMFASDLCVLPYLNSFILTDVEVFRIEAQYYEDNLVGTVVNQYRRRMDLLMENPTVFCPLPESEWNNLVKESPKGLSLCAYSQNVTRSRSTLEVMKKATQTN</sequence>
<dbReference type="InterPro" id="IPR051454">
    <property type="entry name" value="RNA/ubiquinone_mod_enzymes"/>
</dbReference>